<keyword evidence="2" id="KW-1185">Reference proteome</keyword>
<keyword evidence="1" id="KW-0378">Hydrolase</keyword>
<accession>A0ACB8MB02</accession>
<sequence>MRRTSHFLACFLSVLSRTAQFTSPIAHNFGLESQHKAKSASLAQFRKLAHKAIANPSNPAQEGVVGVDVPPEPSRGREGERAQGKTRGKSKAPSVDALEPRVTTLEIALSAAQDSLEGLEERVDGLEGEYAETNYALSVRKWMKSARIGHGTSAHSPQVQLPQTRVMRAASMCQSPTLTMAHAMPQSWTISSLGLINTSMPWVYETKHRKGTALTYLRGAAQLWWRRKHGEMGKGNCTIDTWADFKQELRKQFAPSNAEKEARARLRRLKQSGSIRDYINEFTTLMLEISDMSDKDSLFYFQDGLKDWAKTELDRRGVQTLDDAIAVTESLTEYSTQSKDKKANQGKGGGESRKDKGNNRKDWGQKKPPSNKSGQGKSESKKEAPKPRSPCFICNGPHWVRDCPEKKSLNALATQLKSNPTMSTEEPQLSMGSLQRLGAHNRQQPALVKKGLMYVSAKINGQAVRALLDTGATHNFVSVDEAKRLGLKATKEGGTMIAVNSPAKPIAGIAQGVHIMLGTWSGKLDFSIVPMDDFKMVLGMEFFDQVHAFPLPATNSLSILDGSKACMVPTERGKSEEKTLSAMQFKRAFKKDPSFLVSIRELNEEGDCGNKPSQVPPQIRKVLNEYKDVMPPELPKKLPPRREVDHAIELEQGAKPPALAPYRMAPPELEELRRQLKDLLDAGYISPSKAPFGAPVLFQKKKDGSLRMCIDYRALNKITIKNKYPIPLIADLFDQLGKARYFTKLDLHSGYYQVRIAKGDEPKTACTTRYGSFEFLVMPFGLTNAPATFCTLMNKVLQPFLDRVVVVYLDDIVVYSTTLEDHAQHLRQVLQVLRDNELFLKLEKCSFAQQEVEFLGHKIADGKIMMENAKVKAILDWEPPSKVPELRSFLGLVNYYRRFIKGYSAKAAPLMDMLKKNRTWYWSEECQRAFEELKRAISEEPVLALPDHTKPFEVQTDASDFAIGGVLMQEGHPIAFESRKLNDTERRYTVQEKEMTAIIHCLRVWRHYLLGSHFTIMTDNVATSYFQTQKKLSPKQARWQDFLAEFDYRLEYKPGKANVVADALSRKAELATLSMSQLKSDLVSRIKEGLQQDPLAKDLLEKVLEGKTRRFWQEEGILLTKGDRLFVPRWGNLRKEVIKECHDSKWAGHPGIECTTALVQASYFWPHMRDDIEAYVRTCLVCQQDKVDHQLPAGLLEPLPLATRPWESVSMDFITSLPKSEGCGSIMVVVDRYSKYAIFIAAPVDCKADEAARLFVKHIVKLWGVPRSIVSDRDPRFTGRFWTELFKMLGTDLKFSTSFHPQTDGQTERINGLLEMYLRHYVSAHQRDWAKLLDIAQFSYNLQRTNDSQRHSLDLRRKSPAAHKLAREWHEEADITRGYLDKAARKMKKWADTRRRHVEYKEGDQVMIKLLPQQFKTLQKVHKGLVRRYDGPFRVVRRVGNVSYQLQLPPRLKIHPVFHVSLLKPYHEDMGDPSRGESRRAPTAVVTAFDKDVDYIIADRVVSRRGVPAHSEYLVKWKNLPESEATWEREEDLWQFAEHIQNFKHKNATRTPRVYVGEDVMDRPIH</sequence>
<organism evidence="1 2">
    <name type="scientific">Citrus sinensis</name>
    <name type="common">Sweet orange</name>
    <name type="synonym">Citrus aurantium var. sinensis</name>
    <dbReference type="NCBI Taxonomy" id="2711"/>
    <lineage>
        <taxon>Eukaryota</taxon>
        <taxon>Viridiplantae</taxon>
        <taxon>Streptophyta</taxon>
        <taxon>Embryophyta</taxon>
        <taxon>Tracheophyta</taxon>
        <taxon>Spermatophyta</taxon>
        <taxon>Magnoliopsida</taxon>
        <taxon>eudicotyledons</taxon>
        <taxon>Gunneridae</taxon>
        <taxon>Pentapetalae</taxon>
        <taxon>rosids</taxon>
        <taxon>malvids</taxon>
        <taxon>Sapindales</taxon>
        <taxon>Rutaceae</taxon>
        <taxon>Aurantioideae</taxon>
        <taxon>Citrus</taxon>
    </lineage>
</organism>
<keyword evidence="1" id="KW-0255">Endonuclease</keyword>
<evidence type="ECO:0000313" key="2">
    <source>
        <dbReference type="Proteomes" id="UP000829398"/>
    </source>
</evidence>
<reference evidence="2" key="1">
    <citation type="journal article" date="2023" name="Hortic. Res.">
        <title>A chromosome-level phased genome enabling allele-level studies in sweet orange: a case study on citrus Huanglongbing tolerance.</title>
        <authorList>
            <person name="Wu B."/>
            <person name="Yu Q."/>
            <person name="Deng Z."/>
            <person name="Duan Y."/>
            <person name="Luo F."/>
            <person name="Gmitter F. Jr."/>
        </authorList>
    </citation>
    <scope>NUCLEOTIDE SEQUENCE [LARGE SCALE GENOMIC DNA]</scope>
    <source>
        <strain evidence="2">cv. Valencia</strain>
    </source>
</reference>
<keyword evidence="1" id="KW-0540">Nuclease</keyword>
<name>A0ACB8MB02_CITSI</name>
<gene>
    <name evidence="1" type="ORF">KPL71_009079</name>
</gene>
<protein>
    <submittedName>
        <fullName evidence="1">Endonuclease</fullName>
    </submittedName>
</protein>
<comment type="caution">
    <text evidence="1">The sequence shown here is derived from an EMBL/GenBank/DDBJ whole genome shotgun (WGS) entry which is preliminary data.</text>
</comment>
<proteinExistence type="predicted"/>
<evidence type="ECO:0000313" key="1">
    <source>
        <dbReference type="EMBL" id="KAH9782813.1"/>
    </source>
</evidence>
<dbReference type="EMBL" id="CM039172">
    <property type="protein sequence ID" value="KAH9782813.1"/>
    <property type="molecule type" value="Genomic_DNA"/>
</dbReference>
<dbReference type="Proteomes" id="UP000829398">
    <property type="component" value="Chromosome 3"/>
</dbReference>